<dbReference type="PANTHER" id="PTHR43047:SF72">
    <property type="entry name" value="OSMOSENSING HISTIDINE PROTEIN KINASE SLN1"/>
    <property type="match status" value="1"/>
</dbReference>
<dbReference type="Pfam" id="PF00512">
    <property type="entry name" value="HisKA"/>
    <property type="match status" value="1"/>
</dbReference>
<dbReference type="KEGG" id="dtl:H8F01_05990"/>
<dbReference type="CDD" id="cd17546">
    <property type="entry name" value="REC_hyHK_CKI1_RcsC-like"/>
    <property type="match status" value="1"/>
</dbReference>
<dbReference type="InterPro" id="IPR011110">
    <property type="entry name" value="Reg_prop"/>
</dbReference>
<evidence type="ECO:0000256" key="2">
    <source>
        <dbReference type="ARBA" id="ARBA00012438"/>
    </source>
</evidence>
<dbReference type="InterPro" id="IPR011006">
    <property type="entry name" value="CheY-like_superfamily"/>
</dbReference>
<dbReference type="InterPro" id="IPR036890">
    <property type="entry name" value="HATPase_C_sf"/>
</dbReference>
<gene>
    <name evidence="11" type="ORF">H8F01_05990</name>
</gene>
<dbReference type="Pfam" id="PF02518">
    <property type="entry name" value="HATPase_c"/>
    <property type="match status" value="1"/>
</dbReference>
<dbReference type="Pfam" id="PF07494">
    <property type="entry name" value="Reg_prop"/>
    <property type="match status" value="2"/>
</dbReference>
<comment type="catalytic activity">
    <reaction evidence="1">
        <text>ATP + protein L-histidine = ADP + protein N-phospho-L-histidine.</text>
        <dbReference type="EC" id="2.7.13.3"/>
    </reaction>
</comment>
<keyword evidence="8" id="KW-0732">Signal</keyword>
<dbReference type="PANTHER" id="PTHR43047">
    <property type="entry name" value="TWO-COMPONENT HISTIDINE PROTEIN KINASE"/>
    <property type="match status" value="1"/>
</dbReference>
<dbReference type="InterPro" id="IPR001789">
    <property type="entry name" value="Sig_transdc_resp-reg_receiver"/>
</dbReference>
<keyword evidence="6" id="KW-0902">Two-component regulatory system</keyword>
<evidence type="ECO:0000259" key="9">
    <source>
        <dbReference type="PROSITE" id="PS50109"/>
    </source>
</evidence>
<evidence type="ECO:0000313" key="12">
    <source>
        <dbReference type="Proteomes" id="UP000515873"/>
    </source>
</evidence>
<keyword evidence="3 7" id="KW-0597">Phosphoprotein</keyword>
<feature type="domain" description="Histidine kinase" evidence="9">
    <location>
        <begin position="837"/>
        <end position="1051"/>
    </location>
</feature>
<dbReference type="SUPFAM" id="SSF63829">
    <property type="entry name" value="Calcium-dependent phosphotriesterase"/>
    <property type="match status" value="2"/>
</dbReference>
<accession>A0A7G8Q7C3</accession>
<dbReference type="SUPFAM" id="SSF55874">
    <property type="entry name" value="ATPase domain of HSP90 chaperone/DNA topoisomerase II/histidine kinase"/>
    <property type="match status" value="1"/>
</dbReference>
<keyword evidence="12" id="KW-1185">Reference proteome</keyword>
<dbReference type="Gene3D" id="2.60.40.10">
    <property type="entry name" value="Immunoglobulins"/>
    <property type="match status" value="1"/>
</dbReference>
<dbReference type="Pfam" id="PF00072">
    <property type="entry name" value="Response_reg"/>
    <property type="match status" value="1"/>
</dbReference>
<dbReference type="InterPro" id="IPR003594">
    <property type="entry name" value="HATPase_dom"/>
</dbReference>
<name>A0A7G8Q7C3_9GAMM</name>
<sequence>MLPSLLFSAVLFMGASTSVVVPGPAAVQAPTAASPASVATSGNDALATPQFRRFGTGDGLPSSSVYTVVQAPDGTMWFGTKSGIARYDGVGFQVFRHVAGDPRSLFNNGISALMFDHAGFLWAAGLEAGLNRYDHDTGTFRHWGHDAGDPASMASDKAWSIAQTGDGTIWVGTAQGLDRMHPDGGGFDHITVTGDIPSAIGTVGALFVDRRGQLWVGADNGVFRRDAAGTFHPILTGAADKALDAWRIEGEDDEIRVSSTHGLYVVGADDVAHPIGVGELPDTNILSSARDRAGRMWIGTQRGLFLQDGHDARIQAITNQPVLNGNLPGTWVWQIRQDSEGGLWIALFDGGVGYLAPGWDSVSRFTHIPDDDNSLRDSVAYAVARGSNGAIWVGERDGRVDRLWPDTGKVDHVISGLRGDVLALTEDAPARLWVTVRGELYRYTHGKLDAVNGAQQGMKHPLEVELGPDGKLYARTFGEGLFRIDQDTLAITPVKFEPAQEKARWGSQLTLRNGTFWYASDGGLLRLDRTNDHFEPVPGVDNRQAVDAFDFTDDGMWVARPDGLEHYHAVGDALALDRKIDAGHGWPSINVVDLAVDQHRRVWIFGRDGLWRFDSATGQFREMGLQDGVSNGEFLRGFARMRDGMIYSPTLGGVLGFNPNRTSTRTEPPRMAVTRIQVRRNGALRDLPVPADGELSIGWNDSGLTVDSRVFSYVDPTTNRYRFRLAGIDSAWVDTGNRGERDLTGLPHGDYTLDVMASGADGVWAQLARPLHIHVEAPPWTRWWAWCAYVVMVVLLAWLALHAWRRRLAERQQVLLAEQRSDLAEQASAAKTQFLATLSHEIRTPMTGVMGMAELLLSTPLSRTQRDYAEAMQRSGGMLLKLVNDALDLARIEAGKLDLEYAPFDPRALIEDIAHMELGQARAKGLRFELDLPRELPARMIGDAMRIKQVLLNLANNALKFTERGGVTLRVRRTDDGLRFSIIDTGPGIPEASQSRLFQRFEQVTGPQRRSGTGLGLAICRELVAMMGGSIKLESKVAFGSTFHVQLPLPATQEPASAPTPRNDRMDALPLRVLLVEDDAIVAAVIRGLLERAGHDVRYVGNGLAALAELAQSTCDVILLDLDLPGIDGFQIARLIRQREEPGRHIPIVAITARSGGDEEARAKEAGMDGFLRKPLTGEQLEDAIQAQPVATREPVGG</sequence>
<dbReference type="Pfam" id="PF07495">
    <property type="entry name" value="Y_Y_Y"/>
    <property type="match status" value="1"/>
</dbReference>
<dbReference type="GO" id="GO:0005886">
    <property type="term" value="C:plasma membrane"/>
    <property type="evidence" value="ECO:0007669"/>
    <property type="project" value="TreeGrafter"/>
</dbReference>
<dbReference type="PROSITE" id="PS50109">
    <property type="entry name" value="HIS_KIN"/>
    <property type="match status" value="1"/>
</dbReference>
<dbReference type="CDD" id="cd16922">
    <property type="entry name" value="HATPase_EvgS-ArcB-TorS-like"/>
    <property type="match status" value="1"/>
</dbReference>
<dbReference type="SMART" id="SM00448">
    <property type="entry name" value="REC"/>
    <property type="match status" value="1"/>
</dbReference>
<dbReference type="InterPro" id="IPR005467">
    <property type="entry name" value="His_kinase_dom"/>
</dbReference>
<dbReference type="EMBL" id="CP060412">
    <property type="protein sequence ID" value="QNK02681.1"/>
    <property type="molecule type" value="Genomic_DNA"/>
</dbReference>
<dbReference type="AlphaFoldDB" id="A0A7G8Q7C3"/>
<dbReference type="GO" id="GO:0000155">
    <property type="term" value="F:phosphorelay sensor kinase activity"/>
    <property type="evidence" value="ECO:0007669"/>
    <property type="project" value="InterPro"/>
</dbReference>
<feature type="signal peptide" evidence="8">
    <location>
        <begin position="1"/>
        <end position="20"/>
    </location>
</feature>
<keyword evidence="5" id="KW-0418">Kinase</keyword>
<dbReference type="InterPro" id="IPR003661">
    <property type="entry name" value="HisK_dim/P_dom"/>
</dbReference>
<dbReference type="FunFam" id="3.30.565.10:FF:000010">
    <property type="entry name" value="Sensor histidine kinase RcsC"/>
    <property type="match status" value="1"/>
</dbReference>
<proteinExistence type="predicted"/>
<organism evidence="11 12">
    <name type="scientific">Dyella telluris</name>
    <dbReference type="NCBI Taxonomy" id="2763498"/>
    <lineage>
        <taxon>Bacteria</taxon>
        <taxon>Pseudomonadati</taxon>
        <taxon>Pseudomonadota</taxon>
        <taxon>Gammaproteobacteria</taxon>
        <taxon>Lysobacterales</taxon>
        <taxon>Rhodanobacteraceae</taxon>
        <taxon>Dyella</taxon>
    </lineage>
</organism>
<dbReference type="InterPro" id="IPR036097">
    <property type="entry name" value="HisK_dim/P_sf"/>
</dbReference>
<feature type="modified residue" description="4-aspartylphosphate" evidence="7">
    <location>
        <position position="1121"/>
    </location>
</feature>
<evidence type="ECO:0000256" key="7">
    <source>
        <dbReference type="PROSITE-ProRule" id="PRU00169"/>
    </source>
</evidence>
<dbReference type="PRINTS" id="PR00344">
    <property type="entry name" value="BCTRLSENSOR"/>
</dbReference>
<dbReference type="InterPro" id="IPR011123">
    <property type="entry name" value="Y_Y_Y"/>
</dbReference>
<dbReference type="Gene3D" id="1.10.287.130">
    <property type="match status" value="1"/>
</dbReference>
<dbReference type="Gene3D" id="3.30.565.10">
    <property type="entry name" value="Histidine kinase-like ATPase, C-terminal domain"/>
    <property type="match status" value="1"/>
</dbReference>
<keyword evidence="4" id="KW-0808">Transferase</keyword>
<dbReference type="Proteomes" id="UP000515873">
    <property type="component" value="Chromosome"/>
</dbReference>
<dbReference type="InterPro" id="IPR015943">
    <property type="entry name" value="WD40/YVTN_repeat-like_dom_sf"/>
</dbReference>
<dbReference type="SUPFAM" id="SSF47384">
    <property type="entry name" value="Homodimeric domain of signal transducing histidine kinase"/>
    <property type="match status" value="1"/>
</dbReference>
<dbReference type="RefSeq" id="WP_187058112.1">
    <property type="nucleotide sequence ID" value="NZ_CP060412.1"/>
</dbReference>
<evidence type="ECO:0000256" key="5">
    <source>
        <dbReference type="ARBA" id="ARBA00022777"/>
    </source>
</evidence>
<dbReference type="FunFam" id="1.10.287.130:FF:000028">
    <property type="entry name" value="Hybrid signal transduction histidine kinase"/>
    <property type="match status" value="1"/>
</dbReference>
<dbReference type="SMART" id="SM00387">
    <property type="entry name" value="HATPase_c"/>
    <property type="match status" value="1"/>
</dbReference>
<dbReference type="PROSITE" id="PS50110">
    <property type="entry name" value="RESPONSE_REGULATORY"/>
    <property type="match status" value="1"/>
</dbReference>
<feature type="domain" description="Response regulatory" evidence="10">
    <location>
        <begin position="1072"/>
        <end position="1189"/>
    </location>
</feature>
<protein>
    <recommendedName>
        <fullName evidence="2">histidine kinase</fullName>
        <ecNumber evidence="2">2.7.13.3</ecNumber>
    </recommendedName>
</protein>
<dbReference type="Gene3D" id="3.40.50.2300">
    <property type="match status" value="1"/>
</dbReference>
<dbReference type="SUPFAM" id="SSF52172">
    <property type="entry name" value="CheY-like"/>
    <property type="match status" value="1"/>
</dbReference>
<evidence type="ECO:0000256" key="1">
    <source>
        <dbReference type="ARBA" id="ARBA00000085"/>
    </source>
</evidence>
<evidence type="ECO:0000256" key="8">
    <source>
        <dbReference type="SAM" id="SignalP"/>
    </source>
</evidence>
<evidence type="ECO:0000256" key="4">
    <source>
        <dbReference type="ARBA" id="ARBA00022679"/>
    </source>
</evidence>
<evidence type="ECO:0000256" key="3">
    <source>
        <dbReference type="ARBA" id="ARBA00022553"/>
    </source>
</evidence>
<evidence type="ECO:0000313" key="11">
    <source>
        <dbReference type="EMBL" id="QNK02681.1"/>
    </source>
</evidence>
<reference evidence="11 12" key="1">
    <citation type="submission" date="2020-08" db="EMBL/GenBank/DDBJ databases">
        <title>Dyella sp. G9 isolated from forest soil.</title>
        <authorList>
            <person name="Fu J."/>
            <person name="Qiu L."/>
        </authorList>
    </citation>
    <scope>NUCLEOTIDE SEQUENCE [LARGE SCALE GENOMIC DNA]</scope>
    <source>
        <strain evidence="11 12">G9</strain>
    </source>
</reference>
<feature type="chain" id="PRO_5028947139" description="histidine kinase" evidence="8">
    <location>
        <begin position="21"/>
        <end position="1198"/>
    </location>
</feature>
<dbReference type="CDD" id="cd00082">
    <property type="entry name" value="HisKA"/>
    <property type="match status" value="1"/>
</dbReference>
<evidence type="ECO:0000256" key="6">
    <source>
        <dbReference type="ARBA" id="ARBA00023012"/>
    </source>
</evidence>
<dbReference type="InterPro" id="IPR013783">
    <property type="entry name" value="Ig-like_fold"/>
</dbReference>
<evidence type="ECO:0000259" key="10">
    <source>
        <dbReference type="PROSITE" id="PS50110"/>
    </source>
</evidence>
<dbReference type="EC" id="2.7.13.3" evidence="2"/>
<dbReference type="GO" id="GO:0009927">
    <property type="term" value="F:histidine phosphotransfer kinase activity"/>
    <property type="evidence" value="ECO:0007669"/>
    <property type="project" value="TreeGrafter"/>
</dbReference>
<dbReference type="SMART" id="SM00388">
    <property type="entry name" value="HisKA"/>
    <property type="match status" value="1"/>
</dbReference>
<dbReference type="InterPro" id="IPR004358">
    <property type="entry name" value="Sig_transdc_His_kin-like_C"/>
</dbReference>
<dbReference type="Gene3D" id="2.130.10.10">
    <property type="entry name" value="YVTN repeat-like/Quinoprotein amine dehydrogenase"/>
    <property type="match status" value="3"/>
</dbReference>